<dbReference type="AlphaFoldDB" id="A0A8T8SL37"/>
<accession>A0A8T8SL37</accession>
<dbReference type="EMBL" id="LWDF02000823">
    <property type="protein sequence ID" value="KAE8241982.1"/>
    <property type="molecule type" value="Genomic_DNA"/>
</dbReference>
<feature type="region of interest" description="Disordered" evidence="1">
    <location>
        <begin position="104"/>
        <end position="124"/>
    </location>
</feature>
<evidence type="ECO:0000313" key="2">
    <source>
        <dbReference type="EMBL" id="KAE8241982.1"/>
    </source>
</evidence>
<reference evidence="2" key="1">
    <citation type="submission" date="2016-04" db="EMBL/GenBank/DDBJ databases">
        <authorList>
            <person name="Nguyen H.D."/>
            <person name="Samba Siva P."/>
            <person name="Cullis J."/>
            <person name="Levesque C.A."/>
            <person name="Hambleton S."/>
        </authorList>
    </citation>
    <scope>NUCLEOTIDE SEQUENCE</scope>
    <source>
        <strain evidence="2">DAOMC 236416</strain>
    </source>
</reference>
<reference evidence="2" key="2">
    <citation type="journal article" date="2019" name="IMA Fungus">
        <title>Genome sequencing and comparison of five Tilletia species to identify candidate genes for the detection of regulated species infecting wheat.</title>
        <authorList>
            <person name="Nguyen H.D.T."/>
            <person name="Sultana T."/>
            <person name="Kesanakurti P."/>
            <person name="Hambleton S."/>
        </authorList>
    </citation>
    <scope>NUCLEOTIDE SEQUENCE</scope>
    <source>
        <strain evidence="2">DAOMC 236416</strain>
    </source>
</reference>
<dbReference type="Proteomes" id="UP000077521">
    <property type="component" value="Unassembled WGS sequence"/>
</dbReference>
<proteinExistence type="predicted"/>
<comment type="caution">
    <text evidence="2">The sequence shown here is derived from an EMBL/GenBank/DDBJ whole genome shotgun (WGS) entry which is preliminary data.</text>
</comment>
<feature type="region of interest" description="Disordered" evidence="1">
    <location>
        <begin position="22"/>
        <end position="50"/>
    </location>
</feature>
<feature type="compositionally biased region" description="Polar residues" evidence="1">
    <location>
        <begin position="115"/>
        <end position="124"/>
    </location>
</feature>
<protein>
    <submittedName>
        <fullName evidence="2">Uncharacterized protein</fullName>
    </submittedName>
</protein>
<gene>
    <name evidence="2" type="ORF">A4X13_0g7181</name>
</gene>
<keyword evidence="3" id="KW-1185">Reference proteome</keyword>
<evidence type="ECO:0000313" key="3">
    <source>
        <dbReference type="Proteomes" id="UP000077521"/>
    </source>
</evidence>
<name>A0A8T8SL37_9BASI</name>
<sequence length="124" mass="13392">MERRFSGGDRLRRQIFEIKSPSPVAHSVEDKRASPSPICGGDGPELRQSPAVSVTSPAKLRYSAPKCLISPEVDDSTRSLIIDNTLISAEDVLLDPPEQVAGRRMAAVHRETASEIGSTPRSAI</sequence>
<organism evidence="2 3">
    <name type="scientific">Tilletia indica</name>
    <dbReference type="NCBI Taxonomy" id="43049"/>
    <lineage>
        <taxon>Eukaryota</taxon>
        <taxon>Fungi</taxon>
        <taxon>Dikarya</taxon>
        <taxon>Basidiomycota</taxon>
        <taxon>Ustilaginomycotina</taxon>
        <taxon>Exobasidiomycetes</taxon>
        <taxon>Tilletiales</taxon>
        <taxon>Tilletiaceae</taxon>
        <taxon>Tilletia</taxon>
    </lineage>
</organism>
<evidence type="ECO:0000256" key="1">
    <source>
        <dbReference type="SAM" id="MobiDB-lite"/>
    </source>
</evidence>